<dbReference type="STRING" id="1469948.GCA_000732725_03703"/>
<accession>A0A4R1R243</accession>
<name>A0A4R1R243_9FIRM</name>
<dbReference type="Pfam" id="PF13439">
    <property type="entry name" value="Glyco_transf_4"/>
    <property type="match status" value="1"/>
</dbReference>
<dbReference type="InterPro" id="IPR050194">
    <property type="entry name" value="Glycosyltransferase_grp1"/>
</dbReference>
<evidence type="ECO:0000313" key="3">
    <source>
        <dbReference type="EMBL" id="TCL59421.1"/>
    </source>
</evidence>
<evidence type="ECO:0000259" key="2">
    <source>
        <dbReference type="Pfam" id="PF13439"/>
    </source>
</evidence>
<evidence type="ECO:0000259" key="1">
    <source>
        <dbReference type="Pfam" id="PF00534"/>
    </source>
</evidence>
<dbReference type="GO" id="GO:0016757">
    <property type="term" value="F:glycosyltransferase activity"/>
    <property type="evidence" value="ECO:0007669"/>
    <property type="project" value="TreeGrafter"/>
</dbReference>
<dbReference type="CDD" id="cd03812">
    <property type="entry name" value="GT4_CapH-like"/>
    <property type="match status" value="1"/>
</dbReference>
<dbReference type="Gene3D" id="3.40.50.2000">
    <property type="entry name" value="Glycogen Phosphorylase B"/>
    <property type="match status" value="2"/>
</dbReference>
<feature type="domain" description="Glycosyl transferase family 1" evidence="1">
    <location>
        <begin position="192"/>
        <end position="314"/>
    </location>
</feature>
<protein>
    <submittedName>
        <fullName evidence="3">Glycosyltransferase involved in cell wall biosynthesis</fullName>
    </submittedName>
</protein>
<dbReference type="SUPFAM" id="SSF53756">
    <property type="entry name" value="UDP-Glycosyltransferase/glycogen phosphorylase"/>
    <property type="match status" value="1"/>
</dbReference>
<dbReference type="EMBL" id="SLUO01000004">
    <property type="protein sequence ID" value="TCL59421.1"/>
    <property type="molecule type" value="Genomic_DNA"/>
</dbReference>
<dbReference type="PANTHER" id="PTHR45947">
    <property type="entry name" value="SULFOQUINOVOSYL TRANSFERASE SQD2"/>
    <property type="match status" value="1"/>
</dbReference>
<keyword evidence="3" id="KW-0808">Transferase</keyword>
<comment type="caution">
    <text evidence="3">The sequence shown here is derived from an EMBL/GenBank/DDBJ whole genome shotgun (WGS) entry which is preliminary data.</text>
</comment>
<dbReference type="InterPro" id="IPR001296">
    <property type="entry name" value="Glyco_trans_1"/>
</dbReference>
<proteinExistence type="predicted"/>
<dbReference type="OrthoDB" id="9804196at2"/>
<feature type="domain" description="Glycosyltransferase subfamily 4-like N-terminal" evidence="2">
    <location>
        <begin position="17"/>
        <end position="181"/>
    </location>
</feature>
<sequence length="379" mass="43088">MVQPIRILHVFGGVSLGGAESRIMDLYRCMDREEIQFDFLVHSECVETRKPEFYDEEIESLGGRIFVLPRFKVYNYIQYKKAVADFFKEHDEFALIQGHMTSTASIYLPAAKKAGIPVSVAHARSAGVDKGVKGIVTKILRLPLLKRADYCFACSREAGEAVFGKRWEKSKKSVVLPNAIASEKYIFNGEIRDKVRKELGIEDCYVIGHVGRFHYAKNHEYLLKVFSALHTGMKDRSIRAVLLLLGDGGGMESVRQQAKLLNLEEDVFFMGNKKDVENYYQAMDFFVFPSRFEGLPGTVVEAQAAGIRCIISDKITPEVRLCQLVHYESIDEPEDLWAKYILENASYVRSDMYETIKEAGFDVKEQAAKMEGFYKTGKM</sequence>
<evidence type="ECO:0000313" key="4">
    <source>
        <dbReference type="Proteomes" id="UP000295718"/>
    </source>
</evidence>
<dbReference type="RefSeq" id="WP_031392322.1">
    <property type="nucleotide sequence ID" value="NZ_JPNB01000002.1"/>
</dbReference>
<dbReference type="AlphaFoldDB" id="A0A4R1R243"/>
<keyword evidence="4" id="KW-1185">Reference proteome</keyword>
<gene>
    <name evidence="3" type="ORF">EDD76_104158</name>
</gene>
<dbReference type="Pfam" id="PF00534">
    <property type="entry name" value="Glycos_transf_1"/>
    <property type="match status" value="1"/>
</dbReference>
<organism evidence="3 4">
    <name type="scientific">Kineothrix alysoides</name>
    <dbReference type="NCBI Taxonomy" id="1469948"/>
    <lineage>
        <taxon>Bacteria</taxon>
        <taxon>Bacillati</taxon>
        <taxon>Bacillota</taxon>
        <taxon>Clostridia</taxon>
        <taxon>Lachnospirales</taxon>
        <taxon>Lachnospiraceae</taxon>
        <taxon>Kineothrix</taxon>
    </lineage>
</organism>
<dbReference type="PANTHER" id="PTHR45947:SF3">
    <property type="entry name" value="SULFOQUINOVOSYL TRANSFERASE SQD2"/>
    <property type="match status" value="1"/>
</dbReference>
<reference evidence="3 4" key="1">
    <citation type="submission" date="2019-03" db="EMBL/GenBank/DDBJ databases">
        <title>Genomic Encyclopedia of Type Strains, Phase IV (KMG-IV): sequencing the most valuable type-strain genomes for metagenomic binning, comparative biology and taxonomic classification.</title>
        <authorList>
            <person name="Goeker M."/>
        </authorList>
    </citation>
    <scope>NUCLEOTIDE SEQUENCE [LARGE SCALE GENOMIC DNA]</scope>
    <source>
        <strain evidence="3 4">DSM 100556</strain>
    </source>
</reference>
<dbReference type="InterPro" id="IPR028098">
    <property type="entry name" value="Glyco_trans_4-like_N"/>
</dbReference>
<dbReference type="Proteomes" id="UP000295718">
    <property type="component" value="Unassembled WGS sequence"/>
</dbReference>